<evidence type="ECO:0000256" key="1">
    <source>
        <dbReference type="SAM" id="MobiDB-lite"/>
    </source>
</evidence>
<dbReference type="GO" id="GO:0046982">
    <property type="term" value="F:protein heterodimerization activity"/>
    <property type="evidence" value="ECO:0007669"/>
    <property type="project" value="InterPro"/>
</dbReference>
<comment type="caution">
    <text evidence="2">The sequence shown here is derived from an EMBL/GenBank/DDBJ whole genome shotgun (WGS) entry which is preliminary data.</text>
</comment>
<organism evidence="2 3">
    <name type="scientific">Apophysomyces ossiformis</name>
    <dbReference type="NCBI Taxonomy" id="679940"/>
    <lineage>
        <taxon>Eukaryota</taxon>
        <taxon>Fungi</taxon>
        <taxon>Fungi incertae sedis</taxon>
        <taxon>Mucoromycota</taxon>
        <taxon>Mucoromycotina</taxon>
        <taxon>Mucoromycetes</taxon>
        <taxon>Mucorales</taxon>
        <taxon>Mucorineae</taxon>
        <taxon>Mucoraceae</taxon>
        <taxon>Apophysomyces</taxon>
    </lineage>
</organism>
<protein>
    <recommendedName>
        <fullName evidence="4">Transcription factor CBF/NF-Y/archaeal histone domain-containing protein</fullName>
    </recommendedName>
</protein>
<dbReference type="SUPFAM" id="SSF47113">
    <property type="entry name" value="Histone-fold"/>
    <property type="match status" value="1"/>
</dbReference>
<dbReference type="AlphaFoldDB" id="A0A8H7BMN7"/>
<feature type="compositionally biased region" description="Acidic residues" evidence="1">
    <location>
        <begin position="135"/>
        <end position="153"/>
    </location>
</feature>
<dbReference type="OrthoDB" id="1707486at2759"/>
<dbReference type="Gene3D" id="1.10.20.10">
    <property type="entry name" value="Histone, subunit A"/>
    <property type="match status" value="1"/>
</dbReference>
<evidence type="ECO:0000313" key="2">
    <source>
        <dbReference type="EMBL" id="KAF7726035.1"/>
    </source>
</evidence>
<dbReference type="EMBL" id="JABAYA010000085">
    <property type="protein sequence ID" value="KAF7726035.1"/>
    <property type="molecule type" value="Genomic_DNA"/>
</dbReference>
<keyword evidence="3" id="KW-1185">Reference proteome</keyword>
<feature type="region of interest" description="Disordered" evidence="1">
    <location>
        <begin position="80"/>
        <end position="160"/>
    </location>
</feature>
<proteinExistence type="predicted"/>
<evidence type="ECO:0000313" key="3">
    <source>
        <dbReference type="Proteomes" id="UP000605846"/>
    </source>
</evidence>
<dbReference type="Proteomes" id="UP000605846">
    <property type="component" value="Unassembled WGS sequence"/>
</dbReference>
<feature type="compositionally biased region" description="Basic and acidic residues" evidence="1">
    <location>
        <begin position="107"/>
        <end position="116"/>
    </location>
</feature>
<gene>
    <name evidence="2" type="ORF">EC973_009100</name>
</gene>
<sequence length="160" mass="17926">MDALFCSANDVAKRANHKTISAQDVFKAMEILELDHMLPPLKEAFSGENTPTAVDALKSISNAWFSFLCLTVAFQQLQVDKKQRKKEKKSDEDEQSSLGLQESNLLDEEKGTKRALDEDESASSPAEKKSKQNNDDEELEDEADEPEEDEEMDKADTPAE</sequence>
<name>A0A8H7BMN7_9FUNG</name>
<evidence type="ECO:0008006" key="4">
    <source>
        <dbReference type="Google" id="ProtNLM"/>
    </source>
</evidence>
<accession>A0A8H7BMN7</accession>
<reference evidence="2" key="1">
    <citation type="submission" date="2020-01" db="EMBL/GenBank/DDBJ databases">
        <title>Genome Sequencing of Three Apophysomyces-Like Fungal Strains Confirms a Novel Fungal Genus in the Mucoromycota with divergent Burkholderia-like Endosymbiotic Bacteria.</title>
        <authorList>
            <person name="Stajich J.E."/>
            <person name="Macias A.M."/>
            <person name="Carter-House D."/>
            <person name="Lovett B."/>
            <person name="Kasson L.R."/>
            <person name="Berry K."/>
            <person name="Grigoriev I."/>
            <person name="Chang Y."/>
            <person name="Spatafora J."/>
            <person name="Kasson M.T."/>
        </authorList>
    </citation>
    <scope>NUCLEOTIDE SEQUENCE</scope>
    <source>
        <strain evidence="2">NRRL A-21654</strain>
    </source>
</reference>
<dbReference type="InterPro" id="IPR009072">
    <property type="entry name" value="Histone-fold"/>
</dbReference>